<dbReference type="AlphaFoldDB" id="A0AAV5MZC7"/>
<comment type="caution">
    <text evidence="2">The sequence shown here is derived from an EMBL/GenBank/DDBJ whole genome shotgun (WGS) entry which is preliminary data.</text>
</comment>
<gene>
    <name evidence="2" type="ORF">SOASR030_03860</name>
</gene>
<name>A0AAV5MZC7_9GAMM</name>
<dbReference type="RefSeq" id="WP_027272856.1">
    <property type="nucleotide sequence ID" value="NZ_BRLH01000001.1"/>
</dbReference>
<dbReference type="Gene3D" id="1.25.40.10">
    <property type="entry name" value="Tetratricopeptide repeat domain"/>
    <property type="match status" value="1"/>
</dbReference>
<dbReference type="EMBL" id="BRLH01000001">
    <property type="protein sequence ID" value="GKX54274.1"/>
    <property type="molecule type" value="Genomic_DNA"/>
</dbReference>
<dbReference type="InterPro" id="IPR011990">
    <property type="entry name" value="TPR-like_helical_dom_sf"/>
</dbReference>
<evidence type="ECO:0000313" key="3">
    <source>
        <dbReference type="Proteomes" id="UP001058124"/>
    </source>
</evidence>
<proteinExistence type="predicted"/>
<sequence length="192" mass="21927">MFNVRILSASFLFLFSMHVWPQPLSMDVQLSQMSSQELSALARAGNAEAQYYLGRSAHIAGDNAVAKMWLEAAAKKNNVSAMLLLSDSAYSLTSKDKHRWYEKIAELGDAQGMLFNAMQYEEDGDYRQAYVWYVLTNRVLSEKLTLCKWDAPECYDPTHQGMMEKLSMRLNTEERKAAQVEADVLYRGIFNK</sequence>
<reference evidence="2" key="1">
    <citation type="submission" date="2022-06" db="EMBL/GenBank/DDBJ databases">
        <title>Draft genome sequences of Leminorella grimontii str. JCM5902.</title>
        <authorList>
            <person name="Wakabayashi Y."/>
            <person name="Kojima K."/>
        </authorList>
    </citation>
    <scope>NUCLEOTIDE SEQUENCE</scope>
    <source>
        <strain evidence="2">JCM 5902</strain>
    </source>
</reference>
<accession>A0AAV5MZC7</accession>
<evidence type="ECO:0008006" key="4">
    <source>
        <dbReference type="Google" id="ProtNLM"/>
    </source>
</evidence>
<organism evidence="2 3">
    <name type="scientific">Leminorella grimontii</name>
    <dbReference type="NCBI Taxonomy" id="82981"/>
    <lineage>
        <taxon>Bacteria</taxon>
        <taxon>Pseudomonadati</taxon>
        <taxon>Pseudomonadota</taxon>
        <taxon>Gammaproteobacteria</taxon>
        <taxon>Enterobacterales</taxon>
        <taxon>Budviciaceae</taxon>
        <taxon>Leminorella</taxon>
    </lineage>
</organism>
<feature type="chain" id="PRO_5043652421" description="Sel1 repeat family protein" evidence="1">
    <location>
        <begin position="22"/>
        <end position="192"/>
    </location>
</feature>
<keyword evidence="1" id="KW-0732">Signal</keyword>
<feature type="signal peptide" evidence="1">
    <location>
        <begin position="1"/>
        <end position="21"/>
    </location>
</feature>
<evidence type="ECO:0000256" key="1">
    <source>
        <dbReference type="SAM" id="SignalP"/>
    </source>
</evidence>
<keyword evidence="3" id="KW-1185">Reference proteome</keyword>
<dbReference type="SUPFAM" id="SSF81901">
    <property type="entry name" value="HCP-like"/>
    <property type="match status" value="1"/>
</dbReference>
<protein>
    <recommendedName>
        <fullName evidence="4">Sel1 repeat family protein</fullName>
    </recommendedName>
</protein>
<dbReference type="Proteomes" id="UP001058124">
    <property type="component" value="Unassembled WGS sequence"/>
</dbReference>
<evidence type="ECO:0000313" key="2">
    <source>
        <dbReference type="EMBL" id="GKX54274.1"/>
    </source>
</evidence>